<reference evidence="14 15" key="1">
    <citation type="submission" date="2018-08" db="EMBL/GenBank/DDBJ databases">
        <title>Acidipila sp. 4G-K13, an acidobacterium isolated from forest soil.</title>
        <authorList>
            <person name="Gao Z.-H."/>
            <person name="Qiu L.-H."/>
        </authorList>
    </citation>
    <scope>NUCLEOTIDE SEQUENCE [LARGE SCALE GENOMIC DNA]</scope>
    <source>
        <strain evidence="14 15">4G-K13</strain>
    </source>
</reference>
<dbReference type="PROSITE" id="PS51257">
    <property type="entry name" value="PROKAR_LIPOPROTEIN"/>
    <property type="match status" value="1"/>
</dbReference>
<keyword evidence="6 11" id="KW-0249">Electron transport</keyword>
<comment type="catalytic activity">
    <reaction evidence="11">
        <text>a ubiquinone + reduced [electron-transfer flavoprotein] = a ubiquinol + oxidized [electron-transfer flavoprotein] + H(+)</text>
        <dbReference type="Rhea" id="RHEA:24052"/>
        <dbReference type="Rhea" id="RHEA-COMP:9565"/>
        <dbReference type="Rhea" id="RHEA-COMP:9566"/>
        <dbReference type="Rhea" id="RHEA-COMP:10685"/>
        <dbReference type="Rhea" id="RHEA-COMP:10686"/>
        <dbReference type="ChEBI" id="CHEBI:15378"/>
        <dbReference type="ChEBI" id="CHEBI:16389"/>
        <dbReference type="ChEBI" id="CHEBI:17976"/>
        <dbReference type="ChEBI" id="CHEBI:57692"/>
        <dbReference type="ChEBI" id="CHEBI:58307"/>
        <dbReference type="EC" id="1.5.5.1"/>
    </reaction>
</comment>
<comment type="cofactor">
    <cofactor evidence="1 11">
        <name>FAD</name>
        <dbReference type="ChEBI" id="CHEBI:57692"/>
    </cofactor>
</comment>
<keyword evidence="5 11" id="KW-0274">FAD</keyword>
<evidence type="ECO:0000256" key="5">
    <source>
        <dbReference type="ARBA" id="ARBA00022827"/>
    </source>
</evidence>
<dbReference type="PRINTS" id="PR00411">
    <property type="entry name" value="PNDRDTASEI"/>
</dbReference>
<evidence type="ECO:0000256" key="11">
    <source>
        <dbReference type="RuleBase" id="RU366068"/>
    </source>
</evidence>
<feature type="domain" description="ETF-QO/FixX C-terminal" evidence="12">
    <location>
        <begin position="482"/>
        <end position="588"/>
    </location>
</feature>
<protein>
    <recommendedName>
        <fullName evidence="11">Electron transfer flavoprotein-ubiquinone oxidoreductase</fullName>
        <shortName evidence="11">ETF-QO</shortName>
        <ecNumber evidence="11">1.5.5.1</ecNumber>
    </recommendedName>
</protein>
<dbReference type="InterPro" id="IPR040156">
    <property type="entry name" value="ETF-QO"/>
</dbReference>
<accession>A0A372IPU5</accession>
<dbReference type="RefSeq" id="WP_117299136.1">
    <property type="nucleotide sequence ID" value="NZ_QVQT02000003.1"/>
</dbReference>
<keyword evidence="9 11" id="KW-0411">Iron-sulfur</keyword>
<keyword evidence="4 11" id="KW-0479">Metal-binding</keyword>
<dbReference type="Pfam" id="PF21162">
    <property type="entry name" value="ETFQO_UQ-bd"/>
    <property type="match status" value="1"/>
</dbReference>
<keyword evidence="15" id="KW-1185">Reference proteome</keyword>
<organism evidence="14 15">
    <name type="scientific">Paracidobacterium acidisoli</name>
    <dbReference type="NCBI Taxonomy" id="2303751"/>
    <lineage>
        <taxon>Bacteria</taxon>
        <taxon>Pseudomonadati</taxon>
        <taxon>Acidobacteriota</taxon>
        <taxon>Terriglobia</taxon>
        <taxon>Terriglobales</taxon>
        <taxon>Acidobacteriaceae</taxon>
        <taxon>Paracidobacterium</taxon>
    </lineage>
</organism>
<comment type="caution">
    <text evidence="14">The sequence shown here is derived from an EMBL/GenBank/DDBJ whole genome shotgun (WGS) entry which is preliminary data.</text>
</comment>
<name>A0A372IPU5_9BACT</name>
<evidence type="ECO:0000256" key="1">
    <source>
        <dbReference type="ARBA" id="ARBA00001974"/>
    </source>
</evidence>
<dbReference type="GO" id="GO:0046872">
    <property type="term" value="F:metal ion binding"/>
    <property type="evidence" value="ECO:0007669"/>
    <property type="project" value="UniProtKB-KW"/>
</dbReference>
<proteinExistence type="predicted"/>
<dbReference type="Gene3D" id="3.30.9.90">
    <property type="match status" value="1"/>
</dbReference>
<evidence type="ECO:0000313" key="14">
    <source>
        <dbReference type="EMBL" id="RFU16967.1"/>
    </source>
</evidence>
<dbReference type="PANTHER" id="PTHR10617:SF107">
    <property type="entry name" value="ELECTRON TRANSFER FLAVOPROTEIN-UBIQUINONE OXIDOREDUCTASE, MITOCHONDRIAL"/>
    <property type="match status" value="1"/>
</dbReference>
<evidence type="ECO:0000256" key="3">
    <source>
        <dbReference type="ARBA" id="ARBA00022630"/>
    </source>
</evidence>
<dbReference type="Gene3D" id="3.50.50.60">
    <property type="entry name" value="FAD/NAD(P)-binding domain"/>
    <property type="match status" value="1"/>
</dbReference>
<dbReference type="SUPFAM" id="SSF54862">
    <property type="entry name" value="4Fe-4S ferredoxins"/>
    <property type="match status" value="1"/>
</dbReference>
<keyword evidence="8 11" id="KW-0408">Iron</keyword>
<dbReference type="GO" id="GO:0051539">
    <property type="term" value="F:4 iron, 4 sulfur cluster binding"/>
    <property type="evidence" value="ECO:0007669"/>
    <property type="project" value="UniProtKB-UniRule"/>
</dbReference>
<dbReference type="InterPro" id="IPR036188">
    <property type="entry name" value="FAD/NAD-bd_sf"/>
</dbReference>
<evidence type="ECO:0000256" key="2">
    <source>
        <dbReference type="ARBA" id="ARBA00022448"/>
    </source>
</evidence>
<evidence type="ECO:0000313" key="15">
    <source>
        <dbReference type="Proteomes" id="UP000264702"/>
    </source>
</evidence>
<keyword evidence="3 11" id="KW-0285">Flavoprotein</keyword>
<dbReference type="Gene3D" id="3.30.70.20">
    <property type="match status" value="1"/>
</dbReference>
<evidence type="ECO:0000256" key="10">
    <source>
        <dbReference type="ARBA" id="ARBA00023075"/>
    </source>
</evidence>
<evidence type="ECO:0000256" key="8">
    <source>
        <dbReference type="ARBA" id="ARBA00023004"/>
    </source>
</evidence>
<evidence type="ECO:0000259" key="13">
    <source>
        <dbReference type="Pfam" id="PF21162"/>
    </source>
</evidence>
<evidence type="ECO:0000256" key="7">
    <source>
        <dbReference type="ARBA" id="ARBA00023002"/>
    </source>
</evidence>
<keyword evidence="7 11" id="KW-0560">Oxidoreductase</keyword>
<dbReference type="InterPro" id="IPR049398">
    <property type="entry name" value="ETF-QO/FixC_UQ-bd"/>
</dbReference>
<dbReference type="AlphaFoldDB" id="A0A372IPU5"/>
<keyword evidence="2 11" id="KW-0813">Transport</keyword>
<dbReference type="OrthoDB" id="9806565at2"/>
<dbReference type="EMBL" id="QVQT01000003">
    <property type="protein sequence ID" value="RFU16967.1"/>
    <property type="molecule type" value="Genomic_DNA"/>
</dbReference>
<feature type="domain" description="ETF-QO/FixC ubiquinone-binding" evidence="13">
    <location>
        <begin position="237"/>
        <end position="335"/>
    </location>
</feature>
<evidence type="ECO:0000256" key="6">
    <source>
        <dbReference type="ARBA" id="ARBA00022982"/>
    </source>
</evidence>
<dbReference type="Proteomes" id="UP000264702">
    <property type="component" value="Unassembled WGS sequence"/>
</dbReference>
<evidence type="ECO:0000256" key="9">
    <source>
        <dbReference type="ARBA" id="ARBA00023014"/>
    </source>
</evidence>
<dbReference type="Pfam" id="PF05187">
    <property type="entry name" value="Fer4_ETF_QO"/>
    <property type="match status" value="1"/>
</dbReference>
<gene>
    <name evidence="14" type="ORF">D0Y96_09625</name>
</gene>
<dbReference type="SUPFAM" id="SSF54373">
    <property type="entry name" value="FAD-linked reductases, C-terminal domain"/>
    <property type="match status" value="1"/>
</dbReference>
<dbReference type="EC" id="1.5.5.1" evidence="11"/>
<dbReference type="InterPro" id="IPR007859">
    <property type="entry name" value="ETF-QO/FixX_C"/>
</dbReference>
<evidence type="ECO:0000259" key="12">
    <source>
        <dbReference type="Pfam" id="PF05187"/>
    </source>
</evidence>
<dbReference type="SUPFAM" id="SSF51905">
    <property type="entry name" value="FAD/NAD(P)-binding domain"/>
    <property type="match status" value="1"/>
</dbReference>
<evidence type="ECO:0000256" key="4">
    <source>
        <dbReference type="ARBA" id="ARBA00022723"/>
    </source>
</evidence>
<comment type="function">
    <text evidence="11">Accepts electrons from ETF and reduces ubiquinone.</text>
</comment>
<dbReference type="GO" id="GO:0004174">
    <property type="term" value="F:electron-transferring-flavoprotein dehydrogenase activity"/>
    <property type="evidence" value="ECO:0007669"/>
    <property type="project" value="UniProtKB-UniRule"/>
</dbReference>
<keyword evidence="10 11" id="KW-0830">Ubiquinone</keyword>
<dbReference type="PANTHER" id="PTHR10617">
    <property type="entry name" value="ELECTRON TRANSFER FLAVOPROTEIN-UBIQUINONE OXIDOREDUCTASE"/>
    <property type="match status" value="1"/>
</dbReference>
<sequence>MITFRKPLEGIDRPQMELDVVIIGGGPAGMACALRLAQLIDAHNAAHPGAPLSKEGICVLEKSREPGQHCLSGALLDPRSMRELLPGFEKEAPLDAEVIKESVWFLSKTGQRKFPIVPPPLRDHGNYVISINRFVKWLAQKVEEAGITIFTGFAGSELLFEHNAHQTAGRDPEIARVTGVRTDDKGVDRNGQPKANFEPGYDLRARITILAEGTRGNCAKQLIERLGLEDPHHAQTYGIGIKELWEIPSGRVAKGEVLYTLGYPLTSKEYGGAWIYGTGDTESGGTLVSVGYVTGLDYEDPRTDPHHVFQAFKEHPFARRLLEGGKMIRYGAKTLPYGGWLTMPRIYGNGWMLLGDSASFLNSQRLKGIHLAIKSGMLAAETAFDALLSGDSSAGTLSEYKASVDASWIREELYPVRNFHQGFEHGLMEGLIKAGVQQVLHGSNLGPDFTNEAGYRRMREIDSLSFWGDRRDPFLGNAKGDGVLAFNRLTDVYHSGTRHEDDQPTHLVIRSLDICNTTCTKQYGNPCQYFCPAAVYEMVETANPGNSTPKKELHIHFANCVHCKTCDIMDPYQIVNWVPPEGGGGPNYDGM</sequence>
<comment type="cofactor">
    <cofactor evidence="11">
        <name>[4Fe-4S] cluster</name>
        <dbReference type="ChEBI" id="CHEBI:49883"/>
    </cofactor>
    <text evidence="11">Binds 1 [4Fe-4S] cluster.</text>
</comment>